<dbReference type="RefSeq" id="WP_179443055.1">
    <property type="nucleotide sequence ID" value="NZ_BAAALK010000003.1"/>
</dbReference>
<gene>
    <name evidence="3" type="ORF">HNR11_002710</name>
</gene>
<keyword evidence="1" id="KW-0175">Coiled coil</keyword>
<protein>
    <submittedName>
        <fullName evidence="3">Uncharacterized protein</fullName>
    </submittedName>
</protein>
<dbReference type="Proteomes" id="UP000560069">
    <property type="component" value="Unassembled WGS sequence"/>
</dbReference>
<keyword evidence="4" id="KW-1185">Reference proteome</keyword>
<feature type="region of interest" description="Disordered" evidence="2">
    <location>
        <begin position="62"/>
        <end position="104"/>
    </location>
</feature>
<feature type="compositionally biased region" description="Polar residues" evidence="2">
    <location>
        <begin position="74"/>
        <end position="86"/>
    </location>
</feature>
<organism evidence="3 4">
    <name type="scientific">Nesterenkonia sandarakina</name>
    <dbReference type="NCBI Taxonomy" id="272918"/>
    <lineage>
        <taxon>Bacteria</taxon>
        <taxon>Bacillati</taxon>
        <taxon>Actinomycetota</taxon>
        <taxon>Actinomycetes</taxon>
        <taxon>Micrococcales</taxon>
        <taxon>Micrococcaceae</taxon>
        <taxon>Nesterenkonia</taxon>
    </lineage>
</organism>
<feature type="coiled-coil region" evidence="1">
    <location>
        <begin position="29"/>
        <end position="60"/>
    </location>
</feature>
<dbReference type="AlphaFoldDB" id="A0A7Z0EAP2"/>
<evidence type="ECO:0000313" key="3">
    <source>
        <dbReference type="EMBL" id="NYJ18120.1"/>
    </source>
</evidence>
<reference evidence="3 4" key="1">
    <citation type="submission" date="2020-07" db="EMBL/GenBank/DDBJ databases">
        <title>Sequencing the genomes of 1000 actinobacteria strains.</title>
        <authorList>
            <person name="Klenk H.-P."/>
        </authorList>
    </citation>
    <scope>NUCLEOTIDE SEQUENCE [LARGE SCALE GENOMIC DNA]</scope>
    <source>
        <strain evidence="3 4">DSM 15664</strain>
    </source>
</reference>
<comment type="caution">
    <text evidence="3">The sequence shown here is derived from an EMBL/GenBank/DDBJ whole genome shotgun (WGS) entry which is preliminary data.</text>
</comment>
<name>A0A7Z0EAP2_9MICC</name>
<accession>A0A7Z0EAP2</accession>
<dbReference type="EMBL" id="JACCFQ010000002">
    <property type="protein sequence ID" value="NYJ18120.1"/>
    <property type="molecule type" value="Genomic_DNA"/>
</dbReference>
<evidence type="ECO:0000256" key="2">
    <source>
        <dbReference type="SAM" id="MobiDB-lite"/>
    </source>
</evidence>
<evidence type="ECO:0000256" key="1">
    <source>
        <dbReference type="SAM" id="Coils"/>
    </source>
</evidence>
<evidence type="ECO:0000313" key="4">
    <source>
        <dbReference type="Proteomes" id="UP000560069"/>
    </source>
</evidence>
<sequence>MSELTPAQQHVLDEAEKVNQERMAAVQDLAVAVARRVELEHELSEAKKEEKRLMVAAERQGWTRAQVARFSKPPKSNTRKNSASSRSDAHQDEIGGSRSDVTED</sequence>
<proteinExistence type="predicted"/>